<dbReference type="AlphaFoldDB" id="A0A7R8W1K4"/>
<accession>A0A7R8W1K4</accession>
<feature type="compositionally biased region" description="Basic and acidic residues" evidence="1">
    <location>
        <begin position="76"/>
        <end position="85"/>
    </location>
</feature>
<organism evidence="2">
    <name type="scientific">Cyprideis torosa</name>
    <dbReference type="NCBI Taxonomy" id="163714"/>
    <lineage>
        <taxon>Eukaryota</taxon>
        <taxon>Metazoa</taxon>
        <taxon>Ecdysozoa</taxon>
        <taxon>Arthropoda</taxon>
        <taxon>Crustacea</taxon>
        <taxon>Oligostraca</taxon>
        <taxon>Ostracoda</taxon>
        <taxon>Podocopa</taxon>
        <taxon>Podocopida</taxon>
        <taxon>Cytherocopina</taxon>
        <taxon>Cytheroidea</taxon>
        <taxon>Cytherideidae</taxon>
        <taxon>Cyprideis</taxon>
    </lineage>
</organism>
<sequence length="302" mass="33253">MAGMMYPTIRDEYMRLWRESLLNRAGHASALPPETFNFVSRLLAATPPYFYDADLTRGGTFFSDMLRNLVAKRRREEAAESEKQQQQHAQAVQEHQQQLLAQKRPAPSEADREHVAAPPVSKKPKAMDVSNLVGKPDRESPGSSSVVKPVPMASLGPPLGQLFPPMNHNLLYFPGIGHRPLPEDGTEKPSPQLSPSLEARSSSPHGTEEDTTRAGETSSSSDQECPRTKEDVTKEASAFRCYRGAEDRSRSPQNQNRNGPAEGGNESNDMALSNIMKNLKKIYQEVGNKKGNTPPPAPPMSP</sequence>
<feature type="region of interest" description="Disordered" evidence="1">
    <location>
        <begin position="76"/>
        <end position="149"/>
    </location>
</feature>
<proteinExistence type="predicted"/>
<gene>
    <name evidence="2" type="ORF">CTOB1V02_LOCUS1121</name>
</gene>
<evidence type="ECO:0000313" key="2">
    <source>
        <dbReference type="EMBL" id="CAD7223127.1"/>
    </source>
</evidence>
<reference evidence="2" key="1">
    <citation type="submission" date="2020-11" db="EMBL/GenBank/DDBJ databases">
        <authorList>
            <person name="Tran Van P."/>
        </authorList>
    </citation>
    <scope>NUCLEOTIDE SEQUENCE</scope>
</reference>
<evidence type="ECO:0000256" key="1">
    <source>
        <dbReference type="SAM" id="MobiDB-lite"/>
    </source>
</evidence>
<feature type="compositionally biased region" description="Pro residues" evidence="1">
    <location>
        <begin position="293"/>
        <end position="302"/>
    </location>
</feature>
<dbReference type="OrthoDB" id="6369994at2759"/>
<feature type="region of interest" description="Disordered" evidence="1">
    <location>
        <begin position="177"/>
        <end position="302"/>
    </location>
</feature>
<feature type="compositionally biased region" description="Polar residues" evidence="1">
    <location>
        <begin position="214"/>
        <end position="223"/>
    </location>
</feature>
<name>A0A7R8W1K4_9CRUS</name>
<feature type="compositionally biased region" description="Polar residues" evidence="1">
    <location>
        <begin position="189"/>
        <end position="205"/>
    </location>
</feature>
<dbReference type="EMBL" id="OB660154">
    <property type="protein sequence ID" value="CAD7223127.1"/>
    <property type="molecule type" value="Genomic_DNA"/>
</dbReference>
<protein>
    <submittedName>
        <fullName evidence="2">Uncharacterized protein</fullName>
    </submittedName>
</protein>
<feature type="compositionally biased region" description="Low complexity" evidence="1">
    <location>
        <begin position="86"/>
        <end position="103"/>
    </location>
</feature>
<feature type="compositionally biased region" description="Basic and acidic residues" evidence="1">
    <location>
        <begin position="224"/>
        <end position="234"/>
    </location>
</feature>